<evidence type="ECO:0000313" key="2">
    <source>
        <dbReference type="EMBL" id="TDP96354.1"/>
    </source>
</evidence>
<protein>
    <submittedName>
        <fullName evidence="2">Uncharacterized protein</fullName>
    </submittedName>
</protein>
<evidence type="ECO:0000256" key="1">
    <source>
        <dbReference type="SAM" id="Phobius"/>
    </source>
</evidence>
<keyword evidence="1" id="KW-1133">Transmembrane helix</keyword>
<dbReference type="Proteomes" id="UP000295444">
    <property type="component" value="Unassembled WGS sequence"/>
</dbReference>
<dbReference type="EMBL" id="SNXZ01000004">
    <property type="protein sequence ID" value="TDP96354.1"/>
    <property type="molecule type" value="Genomic_DNA"/>
</dbReference>
<keyword evidence="3" id="KW-1185">Reference proteome</keyword>
<organism evidence="2 3">
    <name type="scientific">Labedaea rhizosphaerae</name>
    <dbReference type="NCBI Taxonomy" id="598644"/>
    <lineage>
        <taxon>Bacteria</taxon>
        <taxon>Bacillati</taxon>
        <taxon>Actinomycetota</taxon>
        <taxon>Actinomycetes</taxon>
        <taxon>Pseudonocardiales</taxon>
        <taxon>Pseudonocardiaceae</taxon>
        <taxon>Labedaea</taxon>
    </lineage>
</organism>
<name>A0A4R6SA37_LABRH</name>
<gene>
    <name evidence="2" type="ORF">EV186_104339</name>
</gene>
<keyword evidence="1" id="KW-0472">Membrane</keyword>
<reference evidence="2 3" key="1">
    <citation type="submission" date="2019-03" db="EMBL/GenBank/DDBJ databases">
        <title>Genomic Encyclopedia of Type Strains, Phase IV (KMG-IV): sequencing the most valuable type-strain genomes for metagenomic binning, comparative biology and taxonomic classification.</title>
        <authorList>
            <person name="Goeker M."/>
        </authorList>
    </citation>
    <scope>NUCLEOTIDE SEQUENCE [LARGE SCALE GENOMIC DNA]</scope>
    <source>
        <strain evidence="2 3">DSM 45361</strain>
    </source>
</reference>
<proteinExistence type="predicted"/>
<accession>A0A4R6SA37</accession>
<sequence>MKIVCSVSTACRIIFRMILAGFVLAIVVTGGEHGPAGGPSVPSARVTHCQAGEEVNDPCSRT</sequence>
<comment type="caution">
    <text evidence="2">The sequence shown here is derived from an EMBL/GenBank/DDBJ whole genome shotgun (WGS) entry which is preliminary data.</text>
</comment>
<evidence type="ECO:0000313" key="3">
    <source>
        <dbReference type="Proteomes" id="UP000295444"/>
    </source>
</evidence>
<dbReference type="AlphaFoldDB" id="A0A4R6SA37"/>
<keyword evidence="1" id="KW-0812">Transmembrane</keyword>
<feature type="transmembrane region" description="Helical" evidence="1">
    <location>
        <begin position="12"/>
        <end position="31"/>
    </location>
</feature>